<organism evidence="1 2">
    <name type="scientific">Clostridium estertheticum</name>
    <dbReference type="NCBI Taxonomy" id="238834"/>
    <lineage>
        <taxon>Bacteria</taxon>
        <taxon>Bacillati</taxon>
        <taxon>Bacillota</taxon>
        <taxon>Clostridia</taxon>
        <taxon>Eubacteriales</taxon>
        <taxon>Clostridiaceae</taxon>
        <taxon>Clostridium</taxon>
    </lineage>
</organism>
<protein>
    <submittedName>
        <fullName evidence="1">Uncharacterized protein</fullName>
    </submittedName>
</protein>
<proteinExistence type="predicted"/>
<dbReference type="RefSeq" id="WP_216126787.1">
    <property type="nucleotide sequence ID" value="NZ_CP086239.1"/>
</dbReference>
<dbReference type="EMBL" id="CP086239">
    <property type="protein sequence ID" value="WAG62553.1"/>
    <property type="molecule type" value="Genomic_DNA"/>
</dbReference>
<accession>A0AA47EPW5</accession>
<evidence type="ECO:0000313" key="1">
    <source>
        <dbReference type="EMBL" id="WAG62553.1"/>
    </source>
</evidence>
<gene>
    <name evidence="1" type="ORF">LL038_10065</name>
</gene>
<name>A0AA47EPW5_9CLOT</name>
<sequence>MRNEEVKGTIDDLCRVNEENDILTFYKQVFKDSRPIIIDLIGTTGAGKTTFCQQFVDEAGKKILGKTISSSGNSAIIQTEIVILEDTKNRLFLKARTKSDIISDLMLVALNIDTEFKFDVKKSITDDANMAGVKNSNNEVSRFNIKLFQGVYNLFRTNELLQKFQKIAKDLQLNFKKENNIKKYVNDDITNKDLTLLLEDIIYSKLMIENFYGGRHEISMDHKNILEKTIIPTKTFDRYKESREEFREIVSFRLLFEQAILVLRCNEKVKKSLPEKFKKGVVLRELQSHKKIEEKRMPTNLEGNCKVLLIPVATGGGIVDDRLVEELKNVITSEPKESIVVITKIDKASSYVEYTQNDYEGFIEGLKEQIVTSHNNLIGKIKEPQMNDAQHVCKFDENTMGKRLVVSFDNVYLSKITKDRQGNYDAELHKIICRNKTNREISVNDIEDIVIIDEWHSLVSGF</sequence>
<dbReference type="Proteomes" id="UP001164733">
    <property type="component" value="Chromosome"/>
</dbReference>
<dbReference type="AlphaFoldDB" id="A0AA47EPW5"/>
<evidence type="ECO:0000313" key="2">
    <source>
        <dbReference type="Proteomes" id="UP001164733"/>
    </source>
</evidence>
<reference evidence="1" key="1">
    <citation type="submission" date="2021-11" db="EMBL/GenBank/DDBJ databases">
        <title>Clostridia strains as spoilage organisms.</title>
        <authorList>
            <person name="Wambui J."/>
            <person name="Stevens M.J.A."/>
            <person name="Stephan R."/>
        </authorList>
    </citation>
    <scope>NUCLEOTIDE SEQUENCE</scope>
    <source>
        <strain evidence="1">CF009</strain>
    </source>
</reference>